<feature type="compositionally biased region" description="Basic and acidic residues" evidence="1">
    <location>
        <begin position="46"/>
        <end position="57"/>
    </location>
</feature>
<evidence type="ECO:0000313" key="3">
    <source>
        <dbReference type="Proteomes" id="UP001333818"/>
    </source>
</evidence>
<keyword evidence="3" id="KW-1185">Reference proteome</keyword>
<sequence>MSSEQARKLLVEQQKLMMFRQKRSQELYRDRCSDRHRASRHRLRPRHDLGIGRDRDSPDKYTTDCYNGCGDGEPTGSHLCHFYVSSCHRSPEKAEERISATP</sequence>
<feature type="region of interest" description="Disordered" evidence="1">
    <location>
        <begin position="27"/>
        <end position="57"/>
    </location>
</feature>
<evidence type="ECO:0000313" key="2">
    <source>
        <dbReference type="EMBL" id="MEE3720039.1"/>
    </source>
</evidence>
<evidence type="ECO:0000256" key="1">
    <source>
        <dbReference type="SAM" id="MobiDB-lite"/>
    </source>
</evidence>
<accession>A0AAW9PWX6</accession>
<protein>
    <submittedName>
        <fullName evidence="2">Uncharacterized protein</fullName>
    </submittedName>
</protein>
<reference evidence="2" key="1">
    <citation type="submission" date="2024-01" db="EMBL/GenBank/DDBJ databases">
        <title>Bank of Algae and Cyanobacteria of the Azores (BACA) strain genomes.</title>
        <authorList>
            <person name="Luz R."/>
            <person name="Cordeiro R."/>
            <person name="Fonseca A."/>
            <person name="Goncalves V."/>
        </authorList>
    </citation>
    <scope>NUCLEOTIDE SEQUENCE</scope>
    <source>
        <strain evidence="2">BACA0141</strain>
    </source>
</reference>
<dbReference type="AlphaFoldDB" id="A0AAW9PWX6"/>
<gene>
    <name evidence="2" type="ORF">V2H45_25200</name>
</gene>
<comment type="caution">
    <text evidence="2">The sequence shown here is derived from an EMBL/GenBank/DDBJ whole genome shotgun (WGS) entry which is preliminary data.</text>
</comment>
<feature type="compositionally biased region" description="Basic and acidic residues" evidence="1">
    <location>
        <begin position="27"/>
        <end position="36"/>
    </location>
</feature>
<dbReference type="RefSeq" id="WP_330486479.1">
    <property type="nucleotide sequence ID" value="NZ_JAZBJZ010000215.1"/>
</dbReference>
<dbReference type="Proteomes" id="UP001333818">
    <property type="component" value="Unassembled WGS sequence"/>
</dbReference>
<proteinExistence type="predicted"/>
<name>A0AAW9PWX6_9CYAN</name>
<dbReference type="EMBL" id="JAZBJZ010000215">
    <property type="protein sequence ID" value="MEE3720039.1"/>
    <property type="molecule type" value="Genomic_DNA"/>
</dbReference>
<organism evidence="2 3">
    <name type="scientific">Tumidithrix elongata BACA0141</name>
    <dbReference type="NCBI Taxonomy" id="2716417"/>
    <lineage>
        <taxon>Bacteria</taxon>
        <taxon>Bacillati</taxon>
        <taxon>Cyanobacteriota</taxon>
        <taxon>Cyanophyceae</taxon>
        <taxon>Pseudanabaenales</taxon>
        <taxon>Pseudanabaenaceae</taxon>
        <taxon>Tumidithrix</taxon>
        <taxon>Tumidithrix elongata</taxon>
    </lineage>
</organism>